<keyword evidence="1" id="KW-0812">Transmembrane</keyword>
<dbReference type="Proteomes" id="UP000325122">
    <property type="component" value="Unassembled WGS sequence"/>
</dbReference>
<dbReference type="RefSeq" id="WP_150022236.1">
    <property type="nucleotide sequence ID" value="NZ_VWOJ01000001.1"/>
</dbReference>
<gene>
    <name evidence="2" type="ORF">F1654_04270</name>
</gene>
<evidence type="ECO:0000256" key="1">
    <source>
        <dbReference type="SAM" id="Phobius"/>
    </source>
</evidence>
<evidence type="ECO:0000313" key="2">
    <source>
        <dbReference type="EMBL" id="KAA5805205.1"/>
    </source>
</evidence>
<dbReference type="PROSITE" id="PS51257">
    <property type="entry name" value="PROKAR_LIPOPROTEIN"/>
    <property type="match status" value="1"/>
</dbReference>
<keyword evidence="3" id="KW-1185">Reference proteome</keyword>
<dbReference type="AlphaFoldDB" id="A0A5M6ZMR2"/>
<keyword evidence="1" id="KW-1133">Transmembrane helix</keyword>
<accession>A0A5M6ZMR2</accession>
<proteinExistence type="predicted"/>
<keyword evidence="1" id="KW-0472">Membrane</keyword>
<reference evidence="2 3" key="1">
    <citation type="submission" date="2019-09" db="EMBL/GenBank/DDBJ databases">
        <authorList>
            <person name="Kevbrin V."/>
            <person name="Grouzdev D.S."/>
        </authorList>
    </citation>
    <scope>NUCLEOTIDE SEQUENCE [LARGE SCALE GENOMIC DNA]</scope>
    <source>
        <strain evidence="2 3">G-192</strain>
    </source>
</reference>
<comment type="caution">
    <text evidence="2">The sequence shown here is derived from an EMBL/GenBank/DDBJ whole genome shotgun (WGS) entry which is preliminary data.</text>
</comment>
<evidence type="ECO:0000313" key="3">
    <source>
        <dbReference type="Proteomes" id="UP000325122"/>
    </source>
</evidence>
<sequence>MKRTHVSWLNRVAAAGFAVAAACLAYAGFVHMFDNALLAALVGACVGGFALGRLLRAGALQRG</sequence>
<name>A0A5M6ZMR2_9PROT</name>
<dbReference type="EMBL" id="VWOJ01000001">
    <property type="protein sequence ID" value="KAA5805205.1"/>
    <property type="molecule type" value="Genomic_DNA"/>
</dbReference>
<organism evidence="2 3">
    <name type="scientific">Alkalicaulis satelles</name>
    <dbReference type="NCBI Taxonomy" id="2609175"/>
    <lineage>
        <taxon>Bacteria</taxon>
        <taxon>Pseudomonadati</taxon>
        <taxon>Pseudomonadota</taxon>
        <taxon>Alphaproteobacteria</taxon>
        <taxon>Maricaulales</taxon>
        <taxon>Maricaulaceae</taxon>
        <taxon>Alkalicaulis</taxon>
    </lineage>
</organism>
<feature type="transmembrane region" description="Helical" evidence="1">
    <location>
        <begin position="37"/>
        <end position="55"/>
    </location>
</feature>
<protein>
    <submittedName>
        <fullName evidence="2">Uncharacterized protein</fullName>
    </submittedName>
</protein>